<dbReference type="PANTHER" id="PTHR43004">
    <property type="entry name" value="TRK SYSTEM POTASSIUM UPTAKE PROTEIN"/>
    <property type="match status" value="1"/>
</dbReference>
<dbReference type="Pfam" id="PF01494">
    <property type="entry name" value="FAD_binding_3"/>
    <property type="match status" value="1"/>
</dbReference>
<gene>
    <name evidence="5" type="ORF">RM877_31805</name>
</gene>
<keyword evidence="2" id="KW-0285">Flavoprotein</keyword>
<dbReference type="PRINTS" id="PR00420">
    <property type="entry name" value="RNGMNOXGNASE"/>
</dbReference>
<name>A0ABD5EX75_9ACTN</name>
<organism evidence="5 6">
    <name type="scientific">Streptomyces doudnae</name>
    <dbReference type="NCBI Taxonomy" id="3075536"/>
    <lineage>
        <taxon>Bacteria</taxon>
        <taxon>Bacillati</taxon>
        <taxon>Actinomycetota</taxon>
        <taxon>Actinomycetes</taxon>
        <taxon>Kitasatosporales</taxon>
        <taxon>Streptomycetaceae</taxon>
        <taxon>Streptomyces</taxon>
    </lineage>
</organism>
<accession>A0ABD5EX75</accession>
<dbReference type="RefSeq" id="WP_093830610.1">
    <property type="nucleotide sequence ID" value="NZ_JAVRES010000024.1"/>
</dbReference>
<protein>
    <submittedName>
        <fullName evidence="5">FAD-dependent monooxygenase</fullName>
    </submittedName>
</protein>
<reference evidence="6" key="1">
    <citation type="submission" date="2023-07" db="EMBL/GenBank/DDBJ databases">
        <title>30 novel species of actinomycetes from the DSMZ collection.</title>
        <authorList>
            <person name="Nouioui I."/>
        </authorList>
    </citation>
    <scope>NUCLEOTIDE SEQUENCE [LARGE SCALE GENOMIC DNA]</scope>
    <source>
        <strain evidence="6">DSM 41981</strain>
    </source>
</reference>
<evidence type="ECO:0000313" key="6">
    <source>
        <dbReference type="Proteomes" id="UP001183535"/>
    </source>
</evidence>
<comment type="cofactor">
    <cofactor evidence="1">
        <name>FAD</name>
        <dbReference type="ChEBI" id="CHEBI:57692"/>
    </cofactor>
</comment>
<keyword evidence="5" id="KW-0503">Monooxygenase</keyword>
<proteinExistence type="predicted"/>
<keyword evidence="6" id="KW-1185">Reference proteome</keyword>
<evidence type="ECO:0000256" key="2">
    <source>
        <dbReference type="ARBA" id="ARBA00022630"/>
    </source>
</evidence>
<feature type="domain" description="FAD-binding" evidence="4">
    <location>
        <begin position="4"/>
        <end position="333"/>
    </location>
</feature>
<dbReference type="EMBL" id="JAVRES010000024">
    <property type="protein sequence ID" value="MDT0439258.1"/>
    <property type="molecule type" value="Genomic_DNA"/>
</dbReference>
<dbReference type="Gene3D" id="3.30.70.2450">
    <property type="match status" value="1"/>
</dbReference>
<evidence type="ECO:0000313" key="5">
    <source>
        <dbReference type="EMBL" id="MDT0439258.1"/>
    </source>
</evidence>
<dbReference type="InterPro" id="IPR002938">
    <property type="entry name" value="FAD-bd"/>
</dbReference>
<dbReference type="InterPro" id="IPR036188">
    <property type="entry name" value="FAD/NAD-bd_sf"/>
</dbReference>
<sequence length="493" mass="52739">MPITVAVVGAGPVGLMLAGELKLAGVESVVLDRLQRPSGQSRALGFNARTAELLHQRGLLERFLAEGRPVPVSHFAGLPMDLTKLDSRHKYTLSMPQFKVERLLEEHAVASGIEIRRGHEVVGLRQDDDGVAVDVVGPDGEYELRCAYLVGCDGGGSTVRGLAGIGFPGTGPKVHGILGDVESIETSVEYRTPLSYPGGIFGVAPIEPSGFRVTTVEYEVTPGEQDTPTLDELRESIRRVTGEEVELGQARWLSRFSDSARLADRYRAGRVLLAGDAAHIHYPQSGQGMSLGIADAANLGWKLAAVVLGRAPESLLDTYHSERHPAGRSVLTNTEAQKAMTFPADWVRDLRSFFQELMAYDDVHRHIMEEVTGVGVRYALPGEPSDGGDRTSLPGRRMPDLDLVTAAGEPVTVAELLRGGRGLLLILSDGVTLPGAARGWADRVDLVTAKPVEPAPAAAVLVRPDGHVAWAGDATDGERLLASLTTWFGPARG</sequence>
<dbReference type="Gene3D" id="3.40.30.120">
    <property type="match status" value="1"/>
</dbReference>
<dbReference type="SUPFAM" id="SSF51905">
    <property type="entry name" value="FAD/NAD(P)-binding domain"/>
    <property type="match status" value="1"/>
</dbReference>
<dbReference type="PANTHER" id="PTHR43004:SF19">
    <property type="entry name" value="BINDING MONOOXYGENASE, PUTATIVE (JCVI)-RELATED"/>
    <property type="match status" value="1"/>
</dbReference>
<dbReference type="InterPro" id="IPR050641">
    <property type="entry name" value="RIFMO-like"/>
</dbReference>
<dbReference type="GO" id="GO:0016709">
    <property type="term" value="F:oxidoreductase activity, acting on paired donors, with incorporation or reduction of molecular oxygen, NAD(P)H as one donor, and incorporation of one atom of oxygen"/>
    <property type="evidence" value="ECO:0007669"/>
    <property type="project" value="UniProtKB-ARBA"/>
</dbReference>
<dbReference type="AlphaFoldDB" id="A0ABD5EX75"/>
<dbReference type="Pfam" id="PF21274">
    <property type="entry name" value="Rng_hyd_C"/>
    <property type="match status" value="1"/>
</dbReference>
<keyword evidence="3" id="KW-0274">FAD</keyword>
<evidence type="ECO:0000256" key="1">
    <source>
        <dbReference type="ARBA" id="ARBA00001974"/>
    </source>
</evidence>
<comment type="caution">
    <text evidence="5">The sequence shown here is derived from an EMBL/GenBank/DDBJ whole genome shotgun (WGS) entry which is preliminary data.</text>
</comment>
<keyword evidence="5" id="KW-0560">Oxidoreductase</keyword>
<dbReference type="Proteomes" id="UP001183535">
    <property type="component" value="Unassembled WGS sequence"/>
</dbReference>
<evidence type="ECO:0000256" key="3">
    <source>
        <dbReference type="ARBA" id="ARBA00022827"/>
    </source>
</evidence>
<evidence type="ECO:0000259" key="4">
    <source>
        <dbReference type="Pfam" id="PF01494"/>
    </source>
</evidence>
<dbReference type="Gene3D" id="3.50.50.60">
    <property type="entry name" value="FAD/NAD(P)-binding domain"/>
    <property type="match status" value="1"/>
</dbReference>